<dbReference type="AlphaFoldDB" id="A0A1I6I6D7"/>
<keyword evidence="2" id="KW-1185">Reference proteome</keyword>
<evidence type="ECO:0008006" key="3">
    <source>
        <dbReference type="Google" id="ProtNLM"/>
    </source>
</evidence>
<accession>A0A1I6I6D7</accession>
<gene>
    <name evidence="1" type="ORF">SAMN04488010_1197</name>
</gene>
<evidence type="ECO:0000313" key="2">
    <source>
        <dbReference type="Proteomes" id="UP000199462"/>
    </source>
</evidence>
<dbReference type="EMBL" id="FOYX01000001">
    <property type="protein sequence ID" value="SFR62305.1"/>
    <property type="molecule type" value="Genomic_DNA"/>
</dbReference>
<protein>
    <recommendedName>
        <fullName evidence="3">CpXC domain-containing protein</fullName>
    </recommendedName>
</protein>
<evidence type="ECO:0000313" key="1">
    <source>
        <dbReference type="EMBL" id="SFR62305.1"/>
    </source>
</evidence>
<dbReference type="RefSeq" id="WP_091902088.1">
    <property type="nucleotide sequence ID" value="NZ_FOYX01000001.1"/>
</dbReference>
<proteinExistence type="predicted"/>
<sequence>MTNRKISFEVICCKCRNCSTNHFPLTAPDEAYIGINTFKEVLINEEIVCSYCSEKGSAVDDTKFELIRTTGLDDNLIQNHSTLDKLIWFQGLEFIIKHYLNEIFNPNKNKNIAIENDLYQCRFILKRQCDLKPTLNQPAENYEYYKIIAIVLKSGENKTVEGDFYFMHKNKIQNNLEGIVIINPHKYHAHEIINAIPNSFLSLIELKD</sequence>
<name>A0A1I6I6D7_9FLAO</name>
<organism evidence="1 2">
    <name type="scientific">Maribacter stanieri</name>
    <dbReference type="NCBI Taxonomy" id="440514"/>
    <lineage>
        <taxon>Bacteria</taxon>
        <taxon>Pseudomonadati</taxon>
        <taxon>Bacteroidota</taxon>
        <taxon>Flavobacteriia</taxon>
        <taxon>Flavobacteriales</taxon>
        <taxon>Flavobacteriaceae</taxon>
        <taxon>Maribacter</taxon>
    </lineage>
</organism>
<dbReference type="STRING" id="440514.SAMN04488010_1197"/>
<dbReference type="Proteomes" id="UP000199462">
    <property type="component" value="Unassembled WGS sequence"/>
</dbReference>
<reference evidence="2" key="1">
    <citation type="submission" date="2016-10" db="EMBL/GenBank/DDBJ databases">
        <authorList>
            <person name="Varghese N."/>
            <person name="Submissions S."/>
        </authorList>
    </citation>
    <scope>NUCLEOTIDE SEQUENCE [LARGE SCALE GENOMIC DNA]</scope>
    <source>
        <strain evidence="2">DSM 19891</strain>
    </source>
</reference>